<accession>A0A7W9B1S7</accession>
<organism evidence="1 2">
    <name type="scientific">Brucella daejeonensis</name>
    <dbReference type="NCBI Taxonomy" id="659015"/>
    <lineage>
        <taxon>Bacteria</taxon>
        <taxon>Pseudomonadati</taxon>
        <taxon>Pseudomonadota</taxon>
        <taxon>Alphaproteobacteria</taxon>
        <taxon>Hyphomicrobiales</taxon>
        <taxon>Brucellaceae</taxon>
        <taxon>Brucella/Ochrobactrum group</taxon>
        <taxon>Brucella</taxon>
    </lineage>
</organism>
<gene>
    <name evidence="1" type="ORF">FHS76_004578</name>
</gene>
<dbReference type="Proteomes" id="UP000555546">
    <property type="component" value="Unassembled WGS sequence"/>
</dbReference>
<evidence type="ECO:0000313" key="1">
    <source>
        <dbReference type="EMBL" id="MBB5704648.1"/>
    </source>
</evidence>
<dbReference type="EMBL" id="JACIJG010000045">
    <property type="protein sequence ID" value="MBB5704648.1"/>
    <property type="molecule type" value="Genomic_DNA"/>
</dbReference>
<sequence>MAQDSRLLGSFRHGFAPPGAEVTTARREAAREVMRAFEDGPSLERFPLLRDAALVLADVFYLIRKQQKPEWFYTSGTMSHPTPHIARGLRRAFEQIASACDRRDVGKVVERLNAMRVAPTRLENFLAATRARDPIQSFDDARWIYLVRNKTEWGVVNLGEIDGRVQEALLELEELSPHFGKYNLTAAWRVHDLRAGYAIAALALQPWFIQTDFYDFRDFDHLADMRKKVTNALQDYRLLDGSPPYVSSSWSSEFFRNHTMRLELDPMSVDDEDHEAGPGFELTCH</sequence>
<dbReference type="RefSeq" id="WP_183658506.1">
    <property type="nucleotide sequence ID" value="NZ_JACIJG010000045.1"/>
</dbReference>
<protein>
    <submittedName>
        <fullName evidence="1">Uncharacterized protein</fullName>
    </submittedName>
</protein>
<keyword evidence="2" id="KW-1185">Reference proteome</keyword>
<reference evidence="1 2" key="1">
    <citation type="submission" date="2020-08" db="EMBL/GenBank/DDBJ databases">
        <title>Genomic Encyclopedia of Type Strains, Phase IV (KMG-IV): sequencing the most valuable type-strain genomes for metagenomic binning, comparative biology and taxonomic classification.</title>
        <authorList>
            <person name="Goeker M."/>
        </authorList>
    </citation>
    <scope>NUCLEOTIDE SEQUENCE [LARGE SCALE GENOMIC DNA]</scope>
    <source>
        <strain evidence="1 2">DSM 26944</strain>
    </source>
</reference>
<dbReference type="AlphaFoldDB" id="A0A7W9B1S7"/>
<evidence type="ECO:0000313" key="2">
    <source>
        <dbReference type="Proteomes" id="UP000555546"/>
    </source>
</evidence>
<comment type="caution">
    <text evidence="1">The sequence shown here is derived from an EMBL/GenBank/DDBJ whole genome shotgun (WGS) entry which is preliminary data.</text>
</comment>
<proteinExistence type="predicted"/>
<name>A0A7W9B1S7_9HYPH</name>